<dbReference type="Gene3D" id="3.20.20.140">
    <property type="entry name" value="Metal-dependent hydrolases"/>
    <property type="match status" value="2"/>
</dbReference>
<evidence type="ECO:0000313" key="2">
    <source>
        <dbReference type="EMBL" id="CAB4575347.1"/>
    </source>
</evidence>
<dbReference type="InterPro" id="IPR032466">
    <property type="entry name" value="Metal_Hydrolase"/>
</dbReference>
<proteinExistence type="predicted"/>
<evidence type="ECO:0000259" key="1">
    <source>
        <dbReference type="Pfam" id="PF07969"/>
    </source>
</evidence>
<dbReference type="GO" id="GO:0005829">
    <property type="term" value="C:cytosol"/>
    <property type="evidence" value="ECO:0007669"/>
    <property type="project" value="TreeGrafter"/>
</dbReference>
<protein>
    <submittedName>
        <fullName evidence="2">Unannotated protein</fullName>
    </submittedName>
</protein>
<dbReference type="SUPFAM" id="SSF51338">
    <property type="entry name" value="Composite domain of metallo-dependent hydrolases"/>
    <property type="match status" value="1"/>
</dbReference>
<dbReference type="InterPro" id="IPR013108">
    <property type="entry name" value="Amidohydro_3"/>
</dbReference>
<dbReference type="InterPro" id="IPR050378">
    <property type="entry name" value="Metallo-dep_Hydrolases_sf"/>
</dbReference>
<dbReference type="Pfam" id="PF07969">
    <property type="entry name" value="Amidohydro_3"/>
    <property type="match status" value="1"/>
</dbReference>
<gene>
    <name evidence="2" type="ORF">UFOPK1603_01412</name>
</gene>
<dbReference type="EMBL" id="CAEZTG010000151">
    <property type="protein sequence ID" value="CAB4575347.1"/>
    <property type="molecule type" value="Genomic_DNA"/>
</dbReference>
<dbReference type="Gene3D" id="2.30.40.10">
    <property type="entry name" value="Urease, subunit C, domain 1"/>
    <property type="match status" value="1"/>
</dbReference>
<dbReference type="AlphaFoldDB" id="A0A6J6EGW0"/>
<dbReference type="GO" id="GO:0016812">
    <property type="term" value="F:hydrolase activity, acting on carbon-nitrogen (but not peptide) bonds, in cyclic amides"/>
    <property type="evidence" value="ECO:0007669"/>
    <property type="project" value="TreeGrafter"/>
</dbReference>
<feature type="domain" description="Amidohydrolase 3" evidence="1">
    <location>
        <begin position="44"/>
        <end position="558"/>
    </location>
</feature>
<name>A0A6J6EGW0_9ZZZZ</name>
<dbReference type="InterPro" id="IPR011059">
    <property type="entry name" value="Metal-dep_hydrolase_composite"/>
</dbReference>
<dbReference type="PANTHER" id="PTHR11647">
    <property type="entry name" value="HYDRANTOINASE/DIHYDROPYRIMIDINASE FAMILY MEMBER"/>
    <property type="match status" value="1"/>
</dbReference>
<dbReference type="SUPFAM" id="SSF51556">
    <property type="entry name" value="Metallo-dependent hydrolases"/>
    <property type="match status" value="1"/>
</dbReference>
<dbReference type="CDD" id="cd01297">
    <property type="entry name" value="D-aminoacylase"/>
    <property type="match status" value="1"/>
</dbReference>
<organism evidence="2">
    <name type="scientific">freshwater metagenome</name>
    <dbReference type="NCBI Taxonomy" id="449393"/>
    <lineage>
        <taxon>unclassified sequences</taxon>
        <taxon>metagenomes</taxon>
        <taxon>ecological metagenomes</taxon>
    </lineage>
</organism>
<reference evidence="2" key="1">
    <citation type="submission" date="2020-05" db="EMBL/GenBank/DDBJ databases">
        <authorList>
            <person name="Chiriac C."/>
            <person name="Salcher M."/>
            <person name="Ghai R."/>
            <person name="Kavagutti S V."/>
        </authorList>
    </citation>
    <scope>NUCLEOTIDE SEQUENCE</scope>
</reference>
<dbReference type="PANTHER" id="PTHR11647:SF1">
    <property type="entry name" value="COLLAPSIN RESPONSE MEDIATOR PROTEIN"/>
    <property type="match status" value="1"/>
</dbReference>
<accession>A0A6J6EGW0</accession>
<sequence>MFDLKIINGTIVDGTGQPSYVGDIAVKDGVIVEIGSAVDGDARETIDATGFVVSPGFVDIHTHYDGQATWDPVLDPSASHGVTTVVVGNCGVGFAPVRPGKEEWLVELMEGVEDIPGTALHEGIEWSWETFPQYLDALAAREYSMDLAAFLPHAPLRVYVMGDRGALDVEPTKNEISEMASHVRASIEAGAIGVSTSRSLNHRTLDGELVPGTFANSTELVALAQAMVDAGGGLFEAVPTGETGDDYETVLNEIALLAEVSKRTGAPVTFLMIQSMGAPDLWEEQLSAVAKANAEGAQLVPQVAGRPGGMLIGVATYHGLMRRPTFRRLESELSYEALLHELQKPEVKAAILAEENLPEDPNRQYESIADNMAYMFERLFVLGDPPDYEPTRDRSIAGIAEASGKDPWEVLYDSIAGGALLLGAFTNYAKGSQDHLAVMLENPDTVLGLSDGGAHVRFICDASLPTYMLTHWTRDRTRGDRLSLESIVRKQTALTAEVVGLTDRGTLAVGKKADINVIDLEHLTLRPPHPADDLPAGGRRILQNASGYVATILSGVVTRRDDTDTGARPGRLVRSSH</sequence>